<sequence length="75" mass="8888">MAYPYDSTVAEAIKRAGLPKSHRVHWSDQRKSDVVRAVRDEVITFDEARRRYLLSRSEFRTWEDKVDGHRARELA</sequence>
<dbReference type="RefSeq" id="WP_160610229.1">
    <property type="nucleotide sequence ID" value="NZ_WTZA01000001.1"/>
</dbReference>
<dbReference type="EMBL" id="WTZA01000001">
    <property type="protein sequence ID" value="MXO74473.1"/>
    <property type="molecule type" value="Genomic_DNA"/>
</dbReference>
<evidence type="ECO:0000313" key="1">
    <source>
        <dbReference type="EMBL" id="MXO74473.1"/>
    </source>
</evidence>
<protein>
    <submittedName>
        <fullName evidence="1">DUF1153 domain-containing protein</fullName>
    </submittedName>
</protein>
<dbReference type="AlphaFoldDB" id="A0A6I4TBP8"/>
<dbReference type="OrthoDB" id="7428634at2"/>
<gene>
    <name evidence="1" type="ORF">GRI40_04450</name>
</gene>
<dbReference type="SUPFAM" id="SSF48295">
    <property type="entry name" value="TrpR-like"/>
    <property type="match status" value="1"/>
</dbReference>
<dbReference type="InterPro" id="IPR009534">
    <property type="entry name" value="DUF1153"/>
</dbReference>
<reference evidence="1 2" key="1">
    <citation type="submission" date="2019-12" db="EMBL/GenBank/DDBJ databases">
        <title>Genomic-based taxomic classification of the family Erythrobacteraceae.</title>
        <authorList>
            <person name="Xu L."/>
        </authorList>
    </citation>
    <scope>NUCLEOTIDE SEQUENCE [LARGE SCALE GENOMIC DNA]</scope>
    <source>
        <strain evidence="1 2">100921-2</strain>
    </source>
</reference>
<dbReference type="Gene3D" id="1.10.10.10">
    <property type="entry name" value="Winged helix-like DNA-binding domain superfamily/Winged helix DNA-binding domain"/>
    <property type="match status" value="1"/>
</dbReference>
<keyword evidence="2" id="KW-1185">Reference proteome</keyword>
<dbReference type="InterPro" id="IPR010921">
    <property type="entry name" value="Trp_repressor/repl_initiator"/>
</dbReference>
<evidence type="ECO:0000313" key="2">
    <source>
        <dbReference type="Proteomes" id="UP000439522"/>
    </source>
</evidence>
<dbReference type="Proteomes" id="UP000439522">
    <property type="component" value="Unassembled WGS sequence"/>
</dbReference>
<dbReference type="GO" id="GO:0043565">
    <property type="term" value="F:sequence-specific DNA binding"/>
    <property type="evidence" value="ECO:0007669"/>
    <property type="project" value="InterPro"/>
</dbReference>
<dbReference type="Pfam" id="PF06627">
    <property type="entry name" value="DUF1153"/>
    <property type="match status" value="1"/>
</dbReference>
<accession>A0A6I4TBP8</accession>
<name>A0A6I4TBP8_9SPHN</name>
<dbReference type="InterPro" id="IPR036388">
    <property type="entry name" value="WH-like_DNA-bd_sf"/>
</dbReference>
<proteinExistence type="predicted"/>
<organism evidence="1 2">
    <name type="scientific">Tsuneonella aeria</name>
    <dbReference type="NCBI Taxonomy" id="1837929"/>
    <lineage>
        <taxon>Bacteria</taxon>
        <taxon>Pseudomonadati</taxon>
        <taxon>Pseudomonadota</taxon>
        <taxon>Alphaproteobacteria</taxon>
        <taxon>Sphingomonadales</taxon>
        <taxon>Erythrobacteraceae</taxon>
        <taxon>Tsuneonella</taxon>
    </lineage>
</organism>
<comment type="caution">
    <text evidence="1">The sequence shown here is derived from an EMBL/GenBank/DDBJ whole genome shotgun (WGS) entry which is preliminary data.</text>
</comment>